<dbReference type="Gene3D" id="3.40.50.620">
    <property type="entry name" value="HUPs"/>
    <property type="match status" value="1"/>
</dbReference>
<dbReference type="EMBL" id="JAPDFR010000002">
    <property type="protein sequence ID" value="KAK0389583.1"/>
    <property type="molecule type" value="Genomic_DNA"/>
</dbReference>
<protein>
    <recommendedName>
        <fullName evidence="2">Diphthine--ammonia ligase</fullName>
        <ecNumber evidence="1">6.3.1.14</ecNumber>
    </recommendedName>
    <alternativeName>
        <fullName evidence="3">Diphthamide synthase</fullName>
    </alternativeName>
    <alternativeName>
        <fullName evidence="4">Diphthamide synthetase</fullName>
    </alternativeName>
</protein>
<reference evidence="8" key="1">
    <citation type="submission" date="2022-10" db="EMBL/GenBank/DDBJ databases">
        <title>Determination and structural analysis of whole genome sequence of Sarocladium strictum F4-1.</title>
        <authorList>
            <person name="Hu L."/>
            <person name="Jiang Y."/>
        </authorList>
    </citation>
    <scope>NUCLEOTIDE SEQUENCE</scope>
    <source>
        <strain evidence="8">F4-1</strain>
    </source>
</reference>
<dbReference type="InterPro" id="IPR006175">
    <property type="entry name" value="YjgF/YER057c/UK114"/>
</dbReference>
<dbReference type="InterPro" id="IPR002761">
    <property type="entry name" value="Diphthami_syn_dom"/>
</dbReference>
<dbReference type="Gene3D" id="3.90.1490.10">
    <property type="entry name" value="putative n-type atp pyrophosphatase, domain 2"/>
    <property type="match status" value="1"/>
</dbReference>
<evidence type="ECO:0000313" key="9">
    <source>
        <dbReference type="Proteomes" id="UP001175261"/>
    </source>
</evidence>
<dbReference type="EC" id="6.3.1.14" evidence="1"/>
<keyword evidence="9" id="KW-1185">Reference proteome</keyword>
<evidence type="ECO:0000256" key="6">
    <source>
        <dbReference type="SAM" id="MobiDB-lite"/>
    </source>
</evidence>
<dbReference type="Gene3D" id="3.30.1330.40">
    <property type="entry name" value="RutC-like"/>
    <property type="match status" value="2"/>
</dbReference>
<proteinExistence type="predicted"/>
<dbReference type="PANTHER" id="PTHR12196:SF2">
    <property type="entry name" value="DIPHTHINE--AMMONIA LIGASE"/>
    <property type="match status" value="1"/>
</dbReference>
<evidence type="ECO:0000256" key="3">
    <source>
        <dbReference type="ARBA" id="ARBA00029814"/>
    </source>
</evidence>
<dbReference type="PANTHER" id="PTHR12196">
    <property type="entry name" value="DOMAIN OF UNKNOWN FUNCTION 71 DUF71 -CONTAINING PROTEIN"/>
    <property type="match status" value="1"/>
</dbReference>
<evidence type="ECO:0000256" key="2">
    <source>
        <dbReference type="ARBA" id="ARBA00018426"/>
    </source>
</evidence>
<evidence type="ECO:0000313" key="8">
    <source>
        <dbReference type="EMBL" id="KAK0389583.1"/>
    </source>
</evidence>
<feature type="compositionally biased region" description="Acidic residues" evidence="6">
    <location>
        <begin position="591"/>
        <end position="601"/>
    </location>
</feature>
<dbReference type="GO" id="GO:0017183">
    <property type="term" value="P:protein histidyl modification to diphthamide"/>
    <property type="evidence" value="ECO:0007669"/>
    <property type="project" value="TreeGrafter"/>
</dbReference>
<feature type="region of interest" description="Disordered" evidence="6">
    <location>
        <begin position="581"/>
        <end position="601"/>
    </location>
</feature>
<feature type="domain" description="Diphthamide synthase" evidence="7">
    <location>
        <begin position="129"/>
        <end position="279"/>
    </location>
</feature>
<dbReference type="Proteomes" id="UP001175261">
    <property type="component" value="Unassembled WGS sequence"/>
</dbReference>
<gene>
    <name evidence="8" type="ORF">NLU13_3158</name>
</gene>
<dbReference type="CDD" id="cd01994">
    <property type="entry name" value="AANH_PF0828-like"/>
    <property type="match status" value="1"/>
</dbReference>
<dbReference type="SUPFAM" id="SSF52402">
    <property type="entry name" value="Adenine nucleotide alpha hydrolases-like"/>
    <property type="match status" value="1"/>
</dbReference>
<name>A0AA39LA16_SARSR</name>
<dbReference type="InterPro" id="IPR014729">
    <property type="entry name" value="Rossmann-like_a/b/a_fold"/>
</dbReference>
<dbReference type="CDD" id="cd06156">
    <property type="entry name" value="eu_AANH_C_2"/>
    <property type="match status" value="1"/>
</dbReference>
<dbReference type="NCBIfam" id="TIGR00290">
    <property type="entry name" value="MJ0570_dom"/>
    <property type="match status" value="1"/>
</dbReference>
<dbReference type="Pfam" id="PF01042">
    <property type="entry name" value="Ribonuc_L-PSP"/>
    <property type="match status" value="1"/>
</dbReference>
<evidence type="ECO:0000256" key="4">
    <source>
        <dbReference type="ARBA" id="ARBA00031552"/>
    </source>
</evidence>
<dbReference type="GO" id="GO:0017178">
    <property type="term" value="F:diphthine-ammonia ligase activity"/>
    <property type="evidence" value="ECO:0007669"/>
    <property type="project" value="UniProtKB-EC"/>
</dbReference>
<dbReference type="InterPro" id="IPR030662">
    <property type="entry name" value="DPH6/MJ0570"/>
</dbReference>
<evidence type="ECO:0000256" key="1">
    <source>
        <dbReference type="ARBA" id="ARBA00012089"/>
    </source>
</evidence>
<dbReference type="InterPro" id="IPR035959">
    <property type="entry name" value="RutC-like_sf"/>
</dbReference>
<evidence type="ECO:0000259" key="7">
    <source>
        <dbReference type="Pfam" id="PF01902"/>
    </source>
</evidence>
<comment type="catalytic activity">
    <reaction evidence="5">
        <text>diphthine-[translation elongation factor 2] + NH4(+) + ATP = diphthamide-[translation elongation factor 2] + AMP + diphosphate + H(+)</text>
        <dbReference type="Rhea" id="RHEA:19753"/>
        <dbReference type="Rhea" id="RHEA-COMP:10172"/>
        <dbReference type="Rhea" id="RHEA-COMP:10174"/>
        <dbReference type="ChEBI" id="CHEBI:15378"/>
        <dbReference type="ChEBI" id="CHEBI:16692"/>
        <dbReference type="ChEBI" id="CHEBI:28938"/>
        <dbReference type="ChEBI" id="CHEBI:30616"/>
        <dbReference type="ChEBI" id="CHEBI:33019"/>
        <dbReference type="ChEBI" id="CHEBI:82696"/>
        <dbReference type="ChEBI" id="CHEBI:456215"/>
        <dbReference type="EC" id="6.3.1.14"/>
    </reaction>
</comment>
<dbReference type="Pfam" id="PF01902">
    <property type="entry name" value="Diphthami_syn_2"/>
    <property type="match status" value="1"/>
</dbReference>
<sequence>MATDRLNVIGLVSGGKDSFYSLLHCLEHGHRVVALANLFPAADEGTLPIETQWIDPEAPAGEIPGVLPGADGEDDADLNSFMYQTVGHEVIPLYASATGLPLYRRQISGSAVRHERDYDYAAMASEETDNGEETESMTPLLRYVMDRHPEANAVCAGAILSTYQRTRVESIALRLGLTPLAYLWKYPVLPSPSTPEDEAQLLKDMSVAGLDARIIKVASAGLEEDHLWLKVSSIQGAERVKSALKKFGAGQGAALGEGGEFETLVIDGPRSLFRRRICVPGEGRSVVKEGGGTSWLRVRGAAVEDKDVGEGDSDINGNIRHPGSLDPRFEGIFQGLITSSSWESISATPPSTDSASPPLPSVLQDVEFLLTREFRPDKAITDSSIQSQTQNLVEKALQYLQSIGLEPAQVSNTIILLSDMDNFPAVNAVYSKMFTRANPPSRVTISCGKLLPGGADIVLSLTVPRSGAGRQGLHVQSRSYWAPANIGPYSQGITIPLSVGHEPSSLRCVSIAGQIPLIPATMVLPEPSITSSQLQIALSLQHLWRIAVDMKVQWWSSAVAYFSRADSDESSQRRAKMAGYAWREANRPPSDDEDNEDEQLDPWDLKHNSEHMTLGSSADQGPTRLPEMSVLPLRQQNDWESRLPPFFAVEVESLPRQAEVEWHAHVGISGAGDSAIEMITLRALANGSSDAYFMLVREKGTVFLHSIVAHDNPGQESGEAMLQHLNAAHAEGLQALKMGSMEPSAPYLAYWQSGDRDISGLFAGSALQNTALVPCCSIRAADGTKRDALALYRYVLSGP</sequence>
<dbReference type="AlphaFoldDB" id="A0AA39LA16"/>
<accession>A0AA39LA16</accession>
<comment type="caution">
    <text evidence="8">The sequence shown here is derived from an EMBL/GenBank/DDBJ whole genome shotgun (WGS) entry which is preliminary data.</text>
</comment>
<dbReference type="SUPFAM" id="SSF55298">
    <property type="entry name" value="YjgF-like"/>
    <property type="match status" value="2"/>
</dbReference>
<organism evidence="8 9">
    <name type="scientific">Sarocladium strictum</name>
    <name type="common">Black bundle disease fungus</name>
    <name type="synonym">Acremonium strictum</name>
    <dbReference type="NCBI Taxonomy" id="5046"/>
    <lineage>
        <taxon>Eukaryota</taxon>
        <taxon>Fungi</taxon>
        <taxon>Dikarya</taxon>
        <taxon>Ascomycota</taxon>
        <taxon>Pezizomycotina</taxon>
        <taxon>Sordariomycetes</taxon>
        <taxon>Hypocreomycetidae</taxon>
        <taxon>Hypocreales</taxon>
        <taxon>Sarocladiaceae</taxon>
        <taxon>Sarocladium</taxon>
    </lineage>
</organism>
<evidence type="ECO:0000256" key="5">
    <source>
        <dbReference type="ARBA" id="ARBA00048108"/>
    </source>
</evidence>